<protein>
    <submittedName>
        <fullName evidence="2">Uncharacterized protein</fullName>
    </submittedName>
</protein>
<accession>A0A8I6Y5S1</accession>
<proteinExistence type="predicted"/>
<dbReference type="SMR" id="A0A8I6Y5S1"/>
<sequence>MACHQRSASLPSTPHSTESKVEEELQGLQTRISAPSATIDTMCGGLRSLGDIYSSIEAIMSLPSNQIGLSLPLRRKMVEEELDRSLVLVDLCNAMQESLAELKASIQDLQLTLKRGDGAAVQIKIESFIRLAKKAQKPFKKITSTKTTAEGCRTVRLLAEARDTAVSLLESASRLLPKQIGAANGSRWSLVSQRFQKKRVACEAAQLQALERGMAELENGVESLFRRLIHSRVSLLNILSS</sequence>
<dbReference type="GO" id="GO:0048367">
    <property type="term" value="P:shoot system development"/>
    <property type="evidence" value="ECO:0007669"/>
    <property type="project" value="InterPro"/>
</dbReference>
<dbReference type="GO" id="GO:0048364">
    <property type="term" value="P:root development"/>
    <property type="evidence" value="ECO:0007669"/>
    <property type="project" value="InterPro"/>
</dbReference>
<feature type="compositionally biased region" description="Polar residues" evidence="1">
    <location>
        <begin position="1"/>
        <end position="16"/>
    </location>
</feature>
<reference evidence="2" key="2">
    <citation type="submission" date="2020-10" db="EMBL/GenBank/DDBJ databases">
        <authorList>
            <person name="Scholz U."/>
            <person name="Mascher M."/>
            <person name="Fiebig A."/>
        </authorList>
    </citation>
    <scope>NUCLEOTIDE SEQUENCE [LARGE SCALE GENOMIC DNA]</scope>
    <source>
        <strain evidence="2">cv. Morex</strain>
    </source>
</reference>
<dbReference type="Gramene" id="HORVU.MOREX.r3.4HG0349980.1">
    <property type="protein sequence ID" value="HORVU.MOREX.r3.4HG0349980.1.CDS1"/>
    <property type="gene ID" value="HORVU.MOREX.r3.4HG0349980"/>
</dbReference>
<evidence type="ECO:0000256" key="1">
    <source>
        <dbReference type="SAM" id="MobiDB-lite"/>
    </source>
</evidence>
<keyword evidence="3" id="KW-1185">Reference proteome</keyword>
<reference evidence="3" key="1">
    <citation type="journal article" date="2012" name="Nature">
        <title>A physical, genetic and functional sequence assembly of the barley genome.</title>
        <authorList>
            <consortium name="The International Barley Genome Sequencing Consortium"/>
            <person name="Mayer K.F."/>
            <person name="Waugh R."/>
            <person name="Brown J.W."/>
            <person name="Schulman A."/>
            <person name="Langridge P."/>
            <person name="Platzer M."/>
            <person name="Fincher G.B."/>
            <person name="Muehlbauer G.J."/>
            <person name="Sato K."/>
            <person name="Close T.J."/>
            <person name="Wise R.P."/>
            <person name="Stein N."/>
        </authorList>
    </citation>
    <scope>NUCLEOTIDE SEQUENCE [LARGE SCALE GENOMIC DNA]</scope>
    <source>
        <strain evidence="3">cv. Morex</strain>
    </source>
</reference>
<feature type="region of interest" description="Disordered" evidence="1">
    <location>
        <begin position="1"/>
        <end position="25"/>
    </location>
</feature>
<dbReference type="AlphaFoldDB" id="A0A8I6Y5S1"/>
<reference evidence="2" key="3">
    <citation type="submission" date="2022-01" db="UniProtKB">
        <authorList>
            <consortium name="EnsemblPlants"/>
        </authorList>
    </citation>
    <scope>IDENTIFICATION</scope>
    <source>
        <strain evidence="2">subsp. vulgare</strain>
    </source>
</reference>
<organism evidence="2 3">
    <name type="scientific">Hordeum vulgare subsp. vulgare</name>
    <name type="common">Domesticated barley</name>
    <dbReference type="NCBI Taxonomy" id="112509"/>
    <lineage>
        <taxon>Eukaryota</taxon>
        <taxon>Viridiplantae</taxon>
        <taxon>Streptophyta</taxon>
        <taxon>Embryophyta</taxon>
        <taxon>Tracheophyta</taxon>
        <taxon>Spermatophyta</taxon>
        <taxon>Magnoliopsida</taxon>
        <taxon>Liliopsida</taxon>
        <taxon>Poales</taxon>
        <taxon>Poaceae</taxon>
        <taxon>BOP clade</taxon>
        <taxon>Pooideae</taxon>
        <taxon>Triticodae</taxon>
        <taxon>Triticeae</taxon>
        <taxon>Hordeinae</taxon>
        <taxon>Hordeum</taxon>
    </lineage>
</organism>
<dbReference type="Pfam" id="PF03087">
    <property type="entry name" value="BPS1"/>
    <property type="match status" value="1"/>
</dbReference>
<dbReference type="InterPro" id="IPR004320">
    <property type="entry name" value="BPS1_pln"/>
</dbReference>
<evidence type="ECO:0000313" key="3">
    <source>
        <dbReference type="Proteomes" id="UP000011116"/>
    </source>
</evidence>
<name>A0A8I6Y5S1_HORVV</name>
<dbReference type="PANTHER" id="PTHR33070:SF118">
    <property type="entry name" value="DUF641 DOMAIN-CONTAINING PROTEIN"/>
    <property type="match status" value="1"/>
</dbReference>
<dbReference type="PANTHER" id="PTHR33070">
    <property type="entry name" value="OS06G0725500 PROTEIN"/>
    <property type="match status" value="1"/>
</dbReference>
<evidence type="ECO:0000313" key="2">
    <source>
        <dbReference type="EnsemblPlants" id="HORVU.MOREX.r3.4HG0349980.1.CDS1"/>
    </source>
</evidence>
<dbReference type="Proteomes" id="UP000011116">
    <property type="component" value="Chromosome 4H"/>
</dbReference>
<dbReference type="EnsemblPlants" id="HORVU.MOREX.r3.4HG0349980.1">
    <property type="protein sequence ID" value="HORVU.MOREX.r3.4HG0349980.1.CDS1"/>
    <property type="gene ID" value="HORVU.MOREX.r3.4HG0349980"/>
</dbReference>